<gene>
    <name evidence="2" type="ORF">mMyoMyo1_009931</name>
</gene>
<dbReference type="Proteomes" id="UP000527355">
    <property type="component" value="Unassembled WGS sequence"/>
</dbReference>
<evidence type="ECO:0000256" key="1">
    <source>
        <dbReference type="SAM" id="Phobius"/>
    </source>
</evidence>
<accession>A0A7J7ZXP7</accession>
<proteinExistence type="predicted"/>
<feature type="transmembrane region" description="Helical" evidence="1">
    <location>
        <begin position="65"/>
        <end position="81"/>
    </location>
</feature>
<protein>
    <submittedName>
        <fullName evidence="2">Uncharacterized protein</fullName>
    </submittedName>
</protein>
<dbReference type="EMBL" id="JABWUV010000002">
    <property type="protein sequence ID" value="KAF6379087.1"/>
    <property type="molecule type" value="Genomic_DNA"/>
</dbReference>
<keyword evidence="3" id="KW-1185">Reference proteome</keyword>
<dbReference type="AlphaFoldDB" id="A0A7J7ZXP7"/>
<comment type="caution">
    <text evidence="2">The sequence shown here is derived from an EMBL/GenBank/DDBJ whole genome shotgun (WGS) entry which is preliminary data.</text>
</comment>
<feature type="transmembrane region" description="Helical" evidence="1">
    <location>
        <begin position="35"/>
        <end position="59"/>
    </location>
</feature>
<keyword evidence="1" id="KW-1133">Transmembrane helix</keyword>
<keyword evidence="1" id="KW-0812">Transmembrane</keyword>
<evidence type="ECO:0000313" key="2">
    <source>
        <dbReference type="EMBL" id="KAF6379087.1"/>
    </source>
</evidence>
<reference evidence="2 3" key="1">
    <citation type="journal article" date="2020" name="Nature">
        <title>Six reference-quality genomes reveal evolution of bat adaptations.</title>
        <authorList>
            <person name="Jebb D."/>
            <person name="Huang Z."/>
            <person name="Pippel M."/>
            <person name="Hughes G.M."/>
            <person name="Lavrichenko K."/>
            <person name="Devanna P."/>
            <person name="Winkler S."/>
            <person name="Jermiin L.S."/>
            <person name="Skirmuntt E.C."/>
            <person name="Katzourakis A."/>
            <person name="Burkitt-Gray L."/>
            <person name="Ray D.A."/>
            <person name="Sullivan K.A.M."/>
            <person name="Roscito J.G."/>
            <person name="Kirilenko B.M."/>
            <person name="Davalos L.M."/>
            <person name="Corthals A.P."/>
            <person name="Power M.L."/>
            <person name="Jones G."/>
            <person name="Ransome R.D."/>
            <person name="Dechmann D.K.N."/>
            <person name="Locatelli A.G."/>
            <person name="Puechmaille S.J."/>
            <person name="Fedrigo O."/>
            <person name="Jarvis E.D."/>
            <person name="Hiller M."/>
            <person name="Vernes S.C."/>
            <person name="Myers E.W."/>
            <person name="Teeling E.C."/>
        </authorList>
    </citation>
    <scope>NUCLEOTIDE SEQUENCE [LARGE SCALE GENOMIC DNA]</scope>
    <source>
        <strain evidence="2">MMyoMyo1</strain>
        <tissue evidence="2">Flight muscle</tissue>
    </source>
</reference>
<organism evidence="2 3">
    <name type="scientific">Myotis myotis</name>
    <name type="common">Greater mouse-eared bat</name>
    <name type="synonym">Vespertilio myotis</name>
    <dbReference type="NCBI Taxonomy" id="51298"/>
    <lineage>
        <taxon>Eukaryota</taxon>
        <taxon>Metazoa</taxon>
        <taxon>Chordata</taxon>
        <taxon>Craniata</taxon>
        <taxon>Vertebrata</taxon>
        <taxon>Euteleostomi</taxon>
        <taxon>Mammalia</taxon>
        <taxon>Eutheria</taxon>
        <taxon>Laurasiatheria</taxon>
        <taxon>Chiroptera</taxon>
        <taxon>Yangochiroptera</taxon>
        <taxon>Vespertilionidae</taxon>
        <taxon>Myotis</taxon>
    </lineage>
</organism>
<sequence length="124" mass="14572">MEKKPMECIECLTSRLDTVLGGITRSPYKLTGSGFLFSFIFKMCNHIILSHNQMLAYFVSDVDTQYVFLFLFFFFLILYYLKQWFSTFWPFKYSSSCCDPTIKLFSLLLNNCNVATVMNRNVNI</sequence>
<evidence type="ECO:0000313" key="3">
    <source>
        <dbReference type="Proteomes" id="UP000527355"/>
    </source>
</evidence>
<keyword evidence="1" id="KW-0472">Membrane</keyword>
<name>A0A7J7ZXP7_MYOMY</name>